<dbReference type="PhylomeDB" id="R7QAD7"/>
<feature type="compositionally biased region" description="Polar residues" evidence="6">
    <location>
        <begin position="44"/>
        <end position="53"/>
    </location>
</feature>
<dbReference type="PANTHER" id="PTHR21600:SF81">
    <property type="entry name" value="21S RRNA PSEUDOURIDINE(2819) SYNTHASE"/>
    <property type="match status" value="1"/>
</dbReference>
<reference evidence="9" key="1">
    <citation type="journal article" date="2013" name="Proc. Natl. Acad. Sci. U.S.A.">
        <title>Genome structure and metabolic features in the red seaweed Chondrus crispus shed light on evolution of the Archaeplastida.</title>
        <authorList>
            <person name="Collen J."/>
            <person name="Porcel B."/>
            <person name="Carre W."/>
            <person name="Ball S.G."/>
            <person name="Chaparro C."/>
            <person name="Tonon T."/>
            <person name="Barbeyron T."/>
            <person name="Michel G."/>
            <person name="Noel B."/>
            <person name="Valentin K."/>
            <person name="Elias M."/>
            <person name="Artiguenave F."/>
            <person name="Arun A."/>
            <person name="Aury J.M."/>
            <person name="Barbosa-Neto J.F."/>
            <person name="Bothwell J.H."/>
            <person name="Bouget F.Y."/>
            <person name="Brillet L."/>
            <person name="Cabello-Hurtado F."/>
            <person name="Capella-Gutierrez S."/>
            <person name="Charrier B."/>
            <person name="Cladiere L."/>
            <person name="Cock J.M."/>
            <person name="Coelho S.M."/>
            <person name="Colleoni C."/>
            <person name="Czjzek M."/>
            <person name="Da Silva C."/>
            <person name="Delage L."/>
            <person name="Denoeud F."/>
            <person name="Deschamps P."/>
            <person name="Dittami S.M."/>
            <person name="Gabaldon T."/>
            <person name="Gachon C.M."/>
            <person name="Groisillier A."/>
            <person name="Herve C."/>
            <person name="Jabbari K."/>
            <person name="Katinka M."/>
            <person name="Kloareg B."/>
            <person name="Kowalczyk N."/>
            <person name="Labadie K."/>
            <person name="Leblanc C."/>
            <person name="Lopez P.J."/>
            <person name="McLachlan D.H."/>
            <person name="Meslet-Cladiere L."/>
            <person name="Moustafa A."/>
            <person name="Nehr Z."/>
            <person name="Nyvall Collen P."/>
            <person name="Panaud O."/>
            <person name="Partensky F."/>
            <person name="Poulain J."/>
            <person name="Rensing S.A."/>
            <person name="Rousvoal S."/>
            <person name="Samson G."/>
            <person name="Symeonidi A."/>
            <person name="Weissenbach J."/>
            <person name="Zambounis A."/>
            <person name="Wincker P."/>
            <person name="Boyen C."/>
        </authorList>
    </citation>
    <scope>NUCLEOTIDE SEQUENCE [LARGE SCALE GENOMIC DNA]</scope>
    <source>
        <strain evidence="9">cv. Stackhouse</strain>
    </source>
</reference>
<dbReference type="CDD" id="cd00165">
    <property type="entry name" value="S4"/>
    <property type="match status" value="1"/>
</dbReference>
<comment type="similarity">
    <text evidence="2">Belongs to the pseudouridine synthase RluA family.</text>
</comment>
<dbReference type="OrthoDB" id="418349at2759"/>
<feature type="region of interest" description="Disordered" evidence="6">
    <location>
        <begin position="33"/>
        <end position="64"/>
    </location>
</feature>
<dbReference type="PANTHER" id="PTHR21600">
    <property type="entry name" value="MITOCHONDRIAL RNA PSEUDOURIDINE SYNTHASE"/>
    <property type="match status" value="1"/>
</dbReference>
<dbReference type="GO" id="GO:0003723">
    <property type="term" value="F:RNA binding"/>
    <property type="evidence" value="ECO:0007669"/>
    <property type="project" value="UniProtKB-KW"/>
</dbReference>
<feature type="domain" description="RNA-binding S4" evidence="7">
    <location>
        <begin position="80"/>
        <end position="145"/>
    </location>
</feature>
<dbReference type="InterPro" id="IPR036986">
    <property type="entry name" value="S4_RNA-bd_sf"/>
</dbReference>
<dbReference type="EMBL" id="HG001693">
    <property type="protein sequence ID" value="CDF34430.1"/>
    <property type="molecule type" value="Genomic_DNA"/>
</dbReference>
<evidence type="ECO:0000256" key="1">
    <source>
        <dbReference type="ARBA" id="ARBA00004173"/>
    </source>
</evidence>
<dbReference type="GO" id="GO:0009982">
    <property type="term" value="F:pseudouridine synthase activity"/>
    <property type="evidence" value="ECO:0007669"/>
    <property type="project" value="InterPro"/>
</dbReference>
<organism evidence="8 9">
    <name type="scientific">Chondrus crispus</name>
    <name type="common">Carrageen Irish moss</name>
    <name type="synonym">Polymorpha crispa</name>
    <dbReference type="NCBI Taxonomy" id="2769"/>
    <lineage>
        <taxon>Eukaryota</taxon>
        <taxon>Rhodophyta</taxon>
        <taxon>Florideophyceae</taxon>
        <taxon>Rhodymeniophycidae</taxon>
        <taxon>Gigartinales</taxon>
        <taxon>Gigartinaceae</taxon>
        <taxon>Chondrus</taxon>
    </lineage>
</organism>
<evidence type="ECO:0000256" key="2">
    <source>
        <dbReference type="ARBA" id="ARBA00010876"/>
    </source>
</evidence>
<dbReference type="Proteomes" id="UP000012073">
    <property type="component" value="Unassembled WGS sequence"/>
</dbReference>
<dbReference type="InterPro" id="IPR006145">
    <property type="entry name" value="PsdUridine_synth_RsuA/RluA"/>
</dbReference>
<dbReference type="InterPro" id="IPR050188">
    <property type="entry name" value="RluA_PseudoU_synthase"/>
</dbReference>
<dbReference type="SMART" id="SM00363">
    <property type="entry name" value="S4"/>
    <property type="match status" value="1"/>
</dbReference>
<dbReference type="Gene3D" id="3.10.290.10">
    <property type="entry name" value="RNA-binding S4 domain"/>
    <property type="match status" value="1"/>
</dbReference>
<dbReference type="SUPFAM" id="SSF55120">
    <property type="entry name" value="Pseudouridine synthase"/>
    <property type="match status" value="1"/>
</dbReference>
<comment type="subcellular location">
    <subcellularLocation>
        <location evidence="1">Mitochondrion</location>
    </subcellularLocation>
</comment>
<dbReference type="STRING" id="2769.R7QAD7"/>
<sequence>MLRQLSVVRRCLRLRNIYQSHPSLPHFRYCAQAANESTPPPPTRTTDLSSPRHSPQPPAPTIAPNVKNVKWEVTAVDDGSRLDRFIKRRAPGVPPGLIQRLIRKRSIMVQSIPAIRNAHPVRTGDVVTFPGHIKLGLSRGKRKPQPDDISLAESAIVKHWVLHRDARCVVLNKPAGLPTQGGSSVGTRHLEALLPGIGEGRYWLVHRLDKEVGGAIVVARDVGAAGLLAEHFRGRLVRKTYWALVEGSVKDKTGFIDLPIDGKRARTDYRVIQSLDKKFVWLELSPRTGRKHQLRIHCADGLGTPIVGDGKYGHGGPEGLDGQNVDGGLLSLMNPGLHLFSREIQFPKLTQHMSGGGKRSKRTAGSDGTGFPTITARAPLPPHMKDTWKRFGLEEHFAA</sequence>
<dbReference type="Gene3D" id="3.30.2350.10">
    <property type="entry name" value="Pseudouridine synthase"/>
    <property type="match status" value="1"/>
</dbReference>
<keyword evidence="3" id="KW-0496">Mitochondrion</keyword>
<protein>
    <recommendedName>
        <fullName evidence="7">RNA-binding S4 domain-containing protein</fullName>
    </recommendedName>
</protein>
<name>R7QAD7_CHOCR</name>
<evidence type="ECO:0000256" key="6">
    <source>
        <dbReference type="SAM" id="MobiDB-lite"/>
    </source>
</evidence>
<dbReference type="CDD" id="cd02869">
    <property type="entry name" value="PseudoU_synth_RluA_like"/>
    <property type="match status" value="1"/>
</dbReference>
<dbReference type="InterPro" id="IPR002942">
    <property type="entry name" value="S4_RNA-bd"/>
</dbReference>
<keyword evidence="5" id="KW-0694">RNA-binding</keyword>
<keyword evidence="4" id="KW-0413">Isomerase</keyword>
<dbReference type="Pfam" id="PF00849">
    <property type="entry name" value="PseudoU_synth_2"/>
    <property type="match status" value="1"/>
</dbReference>
<keyword evidence="9" id="KW-1185">Reference proteome</keyword>
<evidence type="ECO:0000313" key="8">
    <source>
        <dbReference type="EMBL" id="CDF34430.1"/>
    </source>
</evidence>
<dbReference type="KEGG" id="ccp:CHC_T00003130001"/>
<feature type="region of interest" description="Disordered" evidence="6">
    <location>
        <begin position="351"/>
        <end position="383"/>
    </location>
</feature>
<proteinExistence type="inferred from homology"/>
<gene>
    <name evidence="8" type="ORF">CHC_T00003130001</name>
</gene>
<evidence type="ECO:0000259" key="7">
    <source>
        <dbReference type="SMART" id="SM00363"/>
    </source>
</evidence>
<dbReference type="InterPro" id="IPR020103">
    <property type="entry name" value="PsdUridine_synth_cat_dom_sf"/>
</dbReference>
<dbReference type="RefSeq" id="XP_005714249.1">
    <property type="nucleotide sequence ID" value="XM_005714192.1"/>
</dbReference>
<dbReference type="GeneID" id="17321966"/>
<evidence type="ECO:0000313" key="9">
    <source>
        <dbReference type="Proteomes" id="UP000012073"/>
    </source>
</evidence>
<dbReference type="GO" id="GO:0005739">
    <property type="term" value="C:mitochondrion"/>
    <property type="evidence" value="ECO:0007669"/>
    <property type="project" value="UniProtKB-SubCell"/>
</dbReference>
<dbReference type="AlphaFoldDB" id="R7QAD7"/>
<dbReference type="GO" id="GO:0000455">
    <property type="term" value="P:enzyme-directed rRNA pseudouridine synthesis"/>
    <property type="evidence" value="ECO:0007669"/>
    <property type="project" value="TreeGrafter"/>
</dbReference>
<dbReference type="SUPFAM" id="SSF55174">
    <property type="entry name" value="Alpha-L RNA-binding motif"/>
    <property type="match status" value="1"/>
</dbReference>
<dbReference type="Gramene" id="CDF34430">
    <property type="protein sequence ID" value="CDF34430"/>
    <property type="gene ID" value="CHC_T00003130001"/>
</dbReference>
<evidence type="ECO:0000256" key="3">
    <source>
        <dbReference type="ARBA" id="ARBA00023128"/>
    </source>
</evidence>
<evidence type="ECO:0000256" key="4">
    <source>
        <dbReference type="ARBA" id="ARBA00023235"/>
    </source>
</evidence>
<evidence type="ECO:0000256" key="5">
    <source>
        <dbReference type="PROSITE-ProRule" id="PRU00182"/>
    </source>
</evidence>
<dbReference type="OMA" id="GESAFPQ"/>
<dbReference type="PROSITE" id="PS50889">
    <property type="entry name" value="S4"/>
    <property type="match status" value="1"/>
</dbReference>
<accession>R7QAD7</accession>